<dbReference type="AlphaFoldDB" id="A0A0R3LL27"/>
<accession>A0A0R3LL27</accession>
<name>A0A0R3LL27_9BRAD</name>
<proteinExistence type="predicted"/>
<gene>
    <name evidence="2" type="ORF">CP49_13660</name>
</gene>
<dbReference type="EMBL" id="LLXX01000121">
    <property type="protein sequence ID" value="KRR04842.1"/>
    <property type="molecule type" value="Genomic_DNA"/>
</dbReference>
<feature type="region of interest" description="Disordered" evidence="1">
    <location>
        <begin position="76"/>
        <end position="121"/>
    </location>
</feature>
<dbReference type="Proteomes" id="UP000051913">
    <property type="component" value="Unassembled WGS sequence"/>
</dbReference>
<reference evidence="2 3" key="1">
    <citation type="submission" date="2014-03" db="EMBL/GenBank/DDBJ databases">
        <title>Bradyrhizobium valentinum sp. nov., isolated from effective nodules of Lupinus mariae-josephae, a lupine endemic of basic-lime soils in Eastern Spain.</title>
        <authorList>
            <person name="Duran D."/>
            <person name="Rey L."/>
            <person name="Navarro A."/>
            <person name="Busquets A."/>
            <person name="Imperial J."/>
            <person name="Ruiz-Argueso T."/>
        </authorList>
    </citation>
    <scope>NUCLEOTIDE SEQUENCE [LARGE SCALE GENOMIC DNA]</scope>
    <source>
        <strain evidence="2 3">LmjM3</strain>
    </source>
</reference>
<dbReference type="RefSeq" id="WP_057851963.1">
    <property type="nucleotide sequence ID" value="NZ_LLXX01000121.1"/>
</dbReference>
<keyword evidence="3" id="KW-1185">Reference proteome</keyword>
<feature type="compositionally biased region" description="Low complexity" evidence="1">
    <location>
        <begin position="89"/>
        <end position="109"/>
    </location>
</feature>
<organism evidence="2 3">
    <name type="scientific">Bradyrhizobium valentinum</name>
    <dbReference type="NCBI Taxonomy" id="1518501"/>
    <lineage>
        <taxon>Bacteria</taxon>
        <taxon>Pseudomonadati</taxon>
        <taxon>Pseudomonadota</taxon>
        <taxon>Alphaproteobacteria</taxon>
        <taxon>Hyphomicrobiales</taxon>
        <taxon>Nitrobacteraceae</taxon>
        <taxon>Bradyrhizobium</taxon>
    </lineage>
</organism>
<sequence>MQTQRIVLGLAIVIGGTGVIAPASSQEYRGTWEQQMACTPDVWRLCGDQIPDASRIVACLRQNTPQLSPNCRAVFESQADAQPAPRGLQQNAPRARAPQPGQPQAVRPRPTQPRPYYEEDY</sequence>
<evidence type="ECO:0000313" key="3">
    <source>
        <dbReference type="Proteomes" id="UP000051913"/>
    </source>
</evidence>
<evidence type="ECO:0000256" key="1">
    <source>
        <dbReference type="SAM" id="MobiDB-lite"/>
    </source>
</evidence>
<evidence type="ECO:0000313" key="2">
    <source>
        <dbReference type="EMBL" id="KRR04842.1"/>
    </source>
</evidence>
<comment type="caution">
    <text evidence="2">The sequence shown here is derived from an EMBL/GenBank/DDBJ whole genome shotgun (WGS) entry which is preliminary data.</text>
</comment>
<protein>
    <submittedName>
        <fullName evidence="2">Uncharacterized protein</fullName>
    </submittedName>
</protein>